<keyword evidence="5 6" id="KW-0472">Membrane</keyword>
<accession>A0A1Q3E9V2</accession>
<dbReference type="STRING" id="5353.A0A1Q3E9V2"/>
<comment type="caution">
    <text evidence="7">The sequence shown here is derived from an EMBL/GenBank/DDBJ whole genome shotgun (WGS) entry which is preliminary data.</text>
</comment>
<comment type="similarity">
    <text evidence="2">Belongs to the UPF0057 (PMP3) family.</text>
</comment>
<evidence type="ECO:0000256" key="3">
    <source>
        <dbReference type="ARBA" id="ARBA00022692"/>
    </source>
</evidence>
<reference evidence="7 8" key="2">
    <citation type="submission" date="2017-02" db="EMBL/GenBank/DDBJ databases">
        <title>A genome survey and senescence transcriptome analysis in Lentinula edodes.</title>
        <authorList>
            <person name="Sakamoto Y."/>
            <person name="Nakade K."/>
            <person name="Sato S."/>
            <person name="Yoshida Y."/>
            <person name="Miyazaki K."/>
            <person name="Natsume S."/>
            <person name="Konno N."/>
        </authorList>
    </citation>
    <scope>NUCLEOTIDE SEQUENCE [LARGE SCALE GENOMIC DNA]</scope>
    <source>
        <strain evidence="7 8">NBRC 111202</strain>
    </source>
</reference>
<evidence type="ECO:0000313" key="8">
    <source>
        <dbReference type="Proteomes" id="UP000188533"/>
    </source>
</evidence>
<dbReference type="PANTHER" id="PTHR21659:SF112">
    <property type="entry name" value="PROTEIN SNA2-RELATED"/>
    <property type="match status" value="1"/>
</dbReference>
<dbReference type="Pfam" id="PF01679">
    <property type="entry name" value="Pmp3"/>
    <property type="match status" value="1"/>
</dbReference>
<reference evidence="7 8" key="1">
    <citation type="submission" date="2016-08" db="EMBL/GenBank/DDBJ databases">
        <authorList>
            <consortium name="Lentinula edodes genome sequencing consortium"/>
            <person name="Sakamoto Y."/>
            <person name="Nakade K."/>
            <person name="Sato S."/>
            <person name="Yoshida Y."/>
            <person name="Miyazaki K."/>
            <person name="Natsume S."/>
            <person name="Konno N."/>
        </authorList>
    </citation>
    <scope>NUCLEOTIDE SEQUENCE [LARGE SCALE GENOMIC DNA]</scope>
    <source>
        <strain evidence="7 8">NBRC 111202</strain>
    </source>
</reference>
<proteinExistence type="inferred from homology"/>
<dbReference type="AlphaFoldDB" id="A0A1Q3E9V2"/>
<evidence type="ECO:0000313" key="7">
    <source>
        <dbReference type="EMBL" id="GAW04006.1"/>
    </source>
</evidence>
<comment type="subcellular location">
    <subcellularLocation>
        <location evidence="1">Membrane</location>
    </subcellularLocation>
</comment>
<feature type="transmembrane region" description="Helical" evidence="6">
    <location>
        <begin position="12"/>
        <end position="29"/>
    </location>
</feature>
<protein>
    <submittedName>
        <fullName evidence="7">UPF0057-domain-containing protein</fullName>
    </submittedName>
</protein>
<evidence type="ECO:0000256" key="6">
    <source>
        <dbReference type="SAM" id="Phobius"/>
    </source>
</evidence>
<dbReference type="PANTHER" id="PTHR21659">
    <property type="entry name" value="HYDROPHOBIC PROTEIN RCI2 LOW TEMPERATURE AND SALT RESPONSIVE PROTEIN LTI6 -RELATED"/>
    <property type="match status" value="1"/>
</dbReference>
<evidence type="ECO:0000256" key="1">
    <source>
        <dbReference type="ARBA" id="ARBA00004370"/>
    </source>
</evidence>
<gene>
    <name evidence="7" type="ORF">LENED_005768</name>
</gene>
<organism evidence="7 8">
    <name type="scientific">Lentinula edodes</name>
    <name type="common">Shiitake mushroom</name>
    <name type="synonym">Lentinus edodes</name>
    <dbReference type="NCBI Taxonomy" id="5353"/>
    <lineage>
        <taxon>Eukaryota</taxon>
        <taxon>Fungi</taxon>
        <taxon>Dikarya</taxon>
        <taxon>Basidiomycota</taxon>
        <taxon>Agaricomycotina</taxon>
        <taxon>Agaricomycetes</taxon>
        <taxon>Agaricomycetidae</taxon>
        <taxon>Agaricales</taxon>
        <taxon>Marasmiineae</taxon>
        <taxon>Omphalotaceae</taxon>
        <taxon>Lentinula</taxon>
    </lineage>
</organism>
<evidence type="ECO:0000256" key="2">
    <source>
        <dbReference type="ARBA" id="ARBA00009530"/>
    </source>
</evidence>
<keyword evidence="3 6" id="KW-0812">Transmembrane</keyword>
<evidence type="ECO:0000256" key="4">
    <source>
        <dbReference type="ARBA" id="ARBA00022989"/>
    </source>
</evidence>
<keyword evidence="8" id="KW-1185">Reference proteome</keyword>
<evidence type="ECO:0000256" key="5">
    <source>
        <dbReference type="ARBA" id="ARBA00023136"/>
    </source>
</evidence>
<dbReference type="EMBL" id="BDGU01000173">
    <property type="protein sequence ID" value="GAW04006.1"/>
    <property type="molecule type" value="Genomic_DNA"/>
</dbReference>
<dbReference type="Proteomes" id="UP000188533">
    <property type="component" value="Unassembled WGS sequence"/>
</dbReference>
<sequence length="90" mass="10149">MTGKVSSNYDVCLYFLAIILPPLSVLFKRGCAADFWINICLSILGWIPGIIHAWYIISRSEGVMERDKTFGIEYLFGSDFLAGNFQLFSS</sequence>
<dbReference type="GO" id="GO:0016020">
    <property type="term" value="C:membrane"/>
    <property type="evidence" value="ECO:0007669"/>
    <property type="project" value="UniProtKB-SubCell"/>
</dbReference>
<dbReference type="InterPro" id="IPR000612">
    <property type="entry name" value="PMP3"/>
</dbReference>
<feature type="transmembrane region" description="Helical" evidence="6">
    <location>
        <begin position="35"/>
        <end position="57"/>
    </location>
</feature>
<name>A0A1Q3E9V2_LENED</name>
<keyword evidence="4 6" id="KW-1133">Transmembrane helix</keyword>